<feature type="compositionally biased region" description="Basic and acidic residues" evidence="1">
    <location>
        <begin position="181"/>
        <end position="193"/>
    </location>
</feature>
<organism evidence="2 3">
    <name type="scientific">Actinomadura algeriensis</name>
    <dbReference type="NCBI Taxonomy" id="1679523"/>
    <lineage>
        <taxon>Bacteria</taxon>
        <taxon>Bacillati</taxon>
        <taxon>Actinomycetota</taxon>
        <taxon>Actinomycetes</taxon>
        <taxon>Streptosporangiales</taxon>
        <taxon>Thermomonosporaceae</taxon>
        <taxon>Actinomadura</taxon>
    </lineage>
</organism>
<reference evidence="2 3" key="1">
    <citation type="submission" date="2020-10" db="EMBL/GenBank/DDBJ databases">
        <title>Sequencing the genomes of 1000 actinobacteria strains.</title>
        <authorList>
            <person name="Klenk H.-P."/>
        </authorList>
    </citation>
    <scope>NUCLEOTIDE SEQUENCE [LARGE SCALE GENOMIC DNA]</scope>
    <source>
        <strain evidence="2 3">DSM 46744</strain>
    </source>
</reference>
<feature type="compositionally biased region" description="Low complexity" evidence="1">
    <location>
        <begin position="194"/>
        <end position="206"/>
    </location>
</feature>
<evidence type="ECO:0008006" key="4">
    <source>
        <dbReference type="Google" id="ProtNLM"/>
    </source>
</evidence>
<proteinExistence type="predicted"/>
<protein>
    <recommendedName>
        <fullName evidence="4">HEAT repeat domain-containing protein</fullName>
    </recommendedName>
</protein>
<feature type="region of interest" description="Disordered" evidence="1">
    <location>
        <begin position="181"/>
        <end position="212"/>
    </location>
</feature>
<evidence type="ECO:0000256" key="1">
    <source>
        <dbReference type="SAM" id="MobiDB-lite"/>
    </source>
</evidence>
<comment type="caution">
    <text evidence="2">The sequence shown here is derived from an EMBL/GenBank/DDBJ whole genome shotgun (WGS) entry which is preliminary data.</text>
</comment>
<name>A0ABR9JXM7_9ACTN</name>
<keyword evidence="3" id="KW-1185">Reference proteome</keyword>
<accession>A0ABR9JXM7</accession>
<evidence type="ECO:0000313" key="2">
    <source>
        <dbReference type="EMBL" id="MBE1535329.1"/>
    </source>
</evidence>
<gene>
    <name evidence="2" type="ORF">H4W34_005162</name>
</gene>
<dbReference type="EMBL" id="JADBDZ010000001">
    <property type="protein sequence ID" value="MBE1535329.1"/>
    <property type="molecule type" value="Genomic_DNA"/>
</dbReference>
<dbReference type="RefSeq" id="WP_318784332.1">
    <property type="nucleotide sequence ID" value="NZ_JADBDZ010000001.1"/>
</dbReference>
<sequence length="430" mass="47640">MSNEVVMESARTLHGQLQRGLGRAARRAADRPGSGEYVYDCIRRDPRWDPQCESRGLYYARLVVDLELPAGPVAEHLFHPSDHVDDDPWRVQLALEVLSDLVRLSRREAAAPLRRYAEEGAHWQDALVELVELGDPALTLGLDELVASRCDEFDLAHLMSSGPSPVIDAWAARQPRIAEARERHRARTRDAKAARTAARAGGTRSAGGREPDRAGFADAELLDVARRRGPDAIPAIFELGRRRTLALLDLAEEVLPEGPGRLRGAVCRALSQYGPETLPRARAWTAAKGGCTDMGLRILARHGTRQDIPLLMDELRETVEKREWAGAPNPVEGLGRLRAGEAVPLLKTAWTESTYAYLRPRVLTALIRTAPHTAESYAVEGLWDCESDVREEAARFAPHTRDTRLRLQRLHHDVAEEPEVRSAAAARTIG</sequence>
<dbReference type="Proteomes" id="UP000627838">
    <property type="component" value="Unassembled WGS sequence"/>
</dbReference>
<evidence type="ECO:0000313" key="3">
    <source>
        <dbReference type="Proteomes" id="UP000627838"/>
    </source>
</evidence>